<gene>
    <name evidence="1" type="ORF">METZ01_LOCUS276340</name>
</gene>
<reference evidence="1" key="1">
    <citation type="submission" date="2018-05" db="EMBL/GenBank/DDBJ databases">
        <authorList>
            <person name="Lanie J.A."/>
            <person name="Ng W.-L."/>
            <person name="Kazmierczak K.M."/>
            <person name="Andrzejewski T.M."/>
            <person name="Davidsen T.M."/>
            <person name="Wayne K.J."/>
            <person name="Tettelin H."/>
            <person name="Glass J.I."/>
            <person name="Rusch D."/>
            <person name="Podicherti R."/>
            <person name="Tsui H.-C.T."/>
            <person name="Winkler M.E."/>
        </authorList>
    </citation>
    <scope>NUCLEOTIDE SEQUENCE</scope>
</reference>
<feature type="non-terminal residue" evidence="1">
    <location>
        <position position="35"/>
    </location>
</feature>
<sequence>MTLPPLWRRTELGLFRVSDVAPVAQLDRALPSGGR</sequence>
<proteinExistence type="predicted"/>
<protein>
    <submittedName>
        <fullName evidence="1">Uncharacterized protein</fullName>
    </submittedName>
</protein>
<dbReference type="EMBL" id="UINC01080497">
    <property type="protein sequence ID" value="SVC23486.1"/>
    <property type="molecule type" value="Genomic_DNA"/>
</dbReference>
<dbReference type="AlphaFoldDB" id="A0A382KHC4"/>
<organism evidence="1">
    <name type="scientific">marine metagenome</name>
    <dbReference type="NCBI Taxonomy" id="408172"/>
    <lineage>
        <taxon>unclassified sequences</taxon>
        <taxon>metagenomes</taxon>
        <taxon>ecological metagenomes</taxon>
    </lineage>
</organism>
<name>A0A382KHC4_9ZZZZ</name>
<accession>A0A382KHC4</accession>
<evidence type="ECO:0000313" key="1">
    <source>
        <dbReference type="EMBL" id="SVC23486.1"/>
    </source>
</evidence>